<name>A0A7J7GYF3_CAMSI</name>
<evidence type="ECO:0000313" key="3">
    <source>
        <dbReference type="Proteomes" id="UP000593564"/>
    </source>
</evidence>
<protein>
    <submittedName>
        <fullName evidence="2">Uncharacterized protein</fullName>
    </submittedName>
</protein>
<organism evidence="2 3">
    <name type="scientific">Camellia sinensis</name>
    <name type="common">Tea plant</name>
    <name type="synonym">Thea sinensis</name>
    <dbReference type="NCBI Taxonomy" id="4442"/>
    <lineage>
        <taxon>Eukaryota</taxon>
        <taxon>Viridiplantae</taxon>
        <taxon>Streptophyta</taxon>
        <taxon>Embryophyta</taxon>
        <taxon>Tracheophyta</taxon>
        <taxon>Spermatophyta</taxon>
        <taxon>Magnoliopsida</taxon>
        <taxon>eudicotyledons</taxon>
        <taxon>Gunneridae</taxon>
        <taxon>Pentapetalae</taxon>
        <taxon>asterids</taxon>
        <taxon>Ericales</taxon>
        <taxon>Theaceae</taxon>
        <taxon>Camellia</taxon>
    </lineage>
</organism>
<keyword evidence="3" id="KW-1185">Reference proteome</keyword>
<dbReference type="EMBL" id="JACBKZ010000007">
    <property type="protein sequence ID" value="KAF5945720.1"/>
    <property type="molecule type" value="Genomic_DNA"/>
</dbReference>
<feature type="region of interest" description="Disordered" evidence="1">
    <location>
        <begin position="1"/>
        <end position="30"/>
    </location>
</feature>
<proteinExistence type="predicted"/>
<gene>
    <name evidence="2" type="ORF">HYC85_015948</name>
</gene>
<evidence type="ECO:0000313" key="2">
    <source>
        <dbReference type="EMBL" id="KAF5945720.1"/>
    </source>
</evidence>
<reference evidence="3" key="1">
    <citation type="journal article" date="2020" name="Nat. Commun.">
        <title>Genome assembly of wild tea tree DASZ reveals pedigree and selection history of tea varieties.</title>
        <authorList>
            <person name="Zhang W."/>
            <person name="Zhang Y."/>
            <person name="Qiu H."/>
            <person name="Guo Y."/>
            <person name="Wan H."/>
            <person name="Zhang X."/>
            <person name="Scossa F."/>
            <person name="Alseekh S."/>
            <person name="Zhang Q."/>
            <person name="Wang P."/>
            <person name="Xu L."/>
            <person name="Schmidt M.H."/>
            <person name="Jia X."/>
            <person name="Li D."/>
            <person name="Zhu A."/>
            <person name="Guo F."/>
            <person name="Chen W."/>
            <person name="Ni D."/>
            <person name="Usadel B."/>
            <person name="Fernie A.R."/>
            <person name="Wen W."/>
        </authorList>
    </citation>
    <scope>NUCLEOTIDE SEQUENCE [LARGE SCALE GENOMIC DNA]</scope>
    <source>
        <strain evidence="3">cv. G240</strain>
    </source>
</reference>
<dbReference type="Proteomes" id="UP000593564">
    <property type="component" value="Unassembled WGS sequence"/>
</dbReference>
<comment type="caution">
    <text evidence="2">The sequence shown here is derived from an EMBL/GenBank/DDBJ whole genome shotgun (WGS) entry which is preliminary data.</text>
</comment>
<sequence length="57" mass="6559">MKRSEKQSLETKITQHPYPKKPLKGNAKSGYSKKAAVQMVMLQALRLNWPKIPPRIL</sequence>
<accession>A0A7J7GYF3</accession>
<evidence type="ECO:0000256" key="1">
    <source>
        <dbReference type="SAM" id="MobiDB-lite"/>
    </source>
</evidence>
<dbReference type="AlphaFoldDB" id="A0A7J7GYF3"/>
<reference evidence="2 3" key="2">
    <citation type="submission" date="2020-07" db="EMBL/GenBank/DDBJ databases">
        <title>Genome assembly of wild tea tree DASZ reveals pedigree and selection history of tea varieties.</title>
        <authorList>
            <person name="Zhang W."/>
        </authorList>
    </citation>
    <scope>NUCLEOTIDE SEQUENCE [LARGE SCALE GENOMIC DNA]</scope>
    <source>
        <strain evidence="3">cv. G240</strain>
        <tissue evidence="2">Leaf</tissue>
    </source>
</reference>